<feature type="transmembrane region" description="Helical" evidence="9">
    <location>
        <begin position="40"/>
        <end position="58"/>
    </location>
</feature>
<keyword evidence="8 9" id="KW-0472">Membrane</keyword>
<keyword evidence="4 9" id="KW-0812">Transmembrane</keyword>
<evidence type="ECO:0000256" key="6">
    <source>
        <dbReference type="ARBA" id="ARBA00022989"/>
    </source>
</evidence>
<evidence type="ECO:0000256" key="8">
    <source>
        <dbReference type="ARBA" id="ARBA00023136"/>
    </source>
</evidence>
<dbReference type="PANTHER" id="PTHR33910:SF1">
    <property type="entry name" value="PROTEIN TRANSLOCASE SUBUNIT SECE"/>
    <property type="match status" value="1"/>
</dbReference>
<evidence type="ECO:0000256" key="5">
    <source>
        <dbReference type="ARBA" id="ARBA00022927"/>
    </source>
</evidence>
<keyword evidence="7" id="KW-0811">Translocation</keyword>
<keyword evidence="6 9" id="KW-1133">Transmembrane helix</keyword>
<organism evidence="10">
    <name type="scientific">marine metagenome</name>
    <dbReference type="NCBI Taxonomy" id="408172"/>
    <lineage>
        <taxon>unclassified sequences</taxon>
        <taxon>metagenomes</taxon>
        <taxon>ecological metagenomes</taxon>
    </lineage>
</organism>
<dbReference type="AlphaFoldDB" id="A0A382FJV6"/>
<evidence type="ECO:0000256" key="4">
    <source>
        <dbReference type="ARBA" id="ARBA00022692"/>
    </source>
</evidence>
<evidence type="ECO:0000256" key="7">
    <source>
        <dbReference type="ARBA" id="ARBA00023010"/>
    </source>
</evidence>
<proteinExistence type="inferred from homology"/>
<dbReference type="GO" id="GO:0009306">
    <property type="term" value="P:protein secretion"/>
    <property type="evidence" value="ECO:0007669"/>
    <property type="project" value="InterPro"/>
</dbReference>
<evidence type="ECO:0008006" key="11">
    <source>
        <dbReference type="Google" id="ProtNLM"/>
    </source>
</evidence>
<dbReference type="GO" id="GO:0005886">
    <property type="term" value="C:plasma membrane"/>
    <property type="evidence" value="ECO:0007669"/>
    <property type="project" value="TreeGrafter"/>
</dbReference>
<dbReference type="NCBIfam" id="TIGR00964">
    <property type="entry name" value="secE_bact"/>
    <property type="match status" value="1"/>
</dbReference>
<dbReference type="Gene3D" id="1.20.5.1030">
    <property type="entry name" value="Preprotein translocase secy subunit"/>
    <property type="match status" value="1"/>
</dbReference>
<reference evidence="10" key="1">
    <citation type="submission" date="2018-05" db="EMBL/GenBank/DDBJ databases">
        <authorList>
            <person name="Lanie J.A."/>
            <person name="Ng W.-L."/>
            <person name="Kazmierczak K.M."/>
            <person name="Andrzejewski T.M."/>
            <person name="Davidsen T.M."/>
            <person name="Wayne K.J."/>
            <person name="Tettelin H."/>
            <person name="Glass J.I."/>
            <person name="Rusch D."/>
            <person name="Podicherti R."/>
            <person name="Tsui H.-C.T."/>
            <person name="Winkler M.E."/>
        </authorList>
    </citation>
    <scope>NUCLEOTIDE SEQUENCE</scope>
</reference>
<dbReference type="InterPro" id="IPR001901">
    <property type="entry name" value="Translocase_SecE/Sec61-g"/>
</dbReference>
<dbReference type="Pfam" id="PF00584">
    <property type="entry name" value="SecE"/>
    <property type="match status" value="1"/>
</dbReference>
<evidence type="ECO:0000256" key="1">
    <source>
        <dbReference type="ARBA" id="ARBA00004370"/>
    </source>
</evidence>
<gene>
    <name evidence="10" type="ORF">METZ01_LOCUS215241</name>
</gene>
<evidence type="ECO:0000256" key="2">
    <source>
        <dbReference type="ARBA" id="ARBA00022448"/>
    </source>
</evidence>
<dbReference type="PRINTS" id="PR01650">
    <property type="entry name" value="SECETRNLCASE"/>
</dbReference>
<keyword evidence="5" id="KW-0653">Protein transport</keyword>
<evidence type="ECO:0000256" key="3">
    <source>
        <dbReference type="ARBA" id="ARBA00022475"/>
    </source>
</evidence>
<keyword evidence="3" id="KW-1003">Cell membrane</keyword>
<dbReference type="GO" id="GO:0043952">
    <property type="term" value="P:protein transport by the Sec complex"/>
    <property type="evidence" value="ECO:0007669"/>
    <property type="project" value="TreeGrafter"/>
</dbReference>
<dbReference type="InterPro" id="IPR005807">
    <property type="entry name" value="SecE_bac"/>
</dbReference>
<feature type="transmembrane region" description="Helical" evidence="9">
    <location>
        <begin position="93"/>
        <end position="116"/>
    </location>
</feature>
<dbReference type="GO" id="GO:0008320">
    <property type="term" value="F:protein transmembrane transporter activity"/>
    <property type="evidence" value="ECO:0007669"/>
    <property type="project" value="InterPro"/>
</dbReference>
<dbReference type="EMBL" id="UINC01049973">
    <property type="protein sequence ID" value="SVB62387.1"/>
    <property type="molecule type" value="Genomic_DNA"/>
</dbReference>
<dbReference type="InterPro" id="IPR038379">
    <property type="entry name" value="SecE_sf"/>
</dbReference>
<dbReference type="GO" id="GO:0006605">
    <property type="term" value="P:protein targeting"/>
    <property type="evidence" value="ECO:0007669"/>
    <property type="project" value="InterPro"/>
</dbReference>
<accession>A0A382FJV6</accession>
<evidence type="ECO:0000256" key="9">
    <source>
        <dbReference type="SAM" id="Phobius"/>
    </source>
</evidence>
<evidence type="ECO:0000313" key="10">
    <source>
        <dbReference type="EMBL" id="SVB62387.1"/>
    </source>
</evidence>
<comment type="subcellular location">
    <subcellularLocation>
        <location evidence="1">Membrane</location>
    </subcellularLocation>
</comment>
<dbReference type="HAMAP" id="MF_00422">
    <property type="entry name" value="SecE"/>
    <property type="match status" value="1"/>
</dbReference>
<feature type="transmembrane region" description="Helical" evidence="9">
    <location>
        <begin position="15"/>
        <end position="34"/>
    </location>
</feature>
<name>A0A382FJV6_9ZZZZ</name>
<dbReference type="GO" id="GO:0006886">
    <property type="term" value="P:intracellular protein transport"/>
    <property type="evidence" value="ECO:0007669"/>
    <property type="project" value="InterPro"/>
</dbReference>
<protein>
    <recommendedName>
        <fullName evidence="11">Protein translocase subunit SecE</fullName>
    </recommendedName>
</protein>
<sequence>MSESNRESSTVADTLKLMASVSILFASIVSFYYFSEISVLIRALVIIFSLVMSLLIFFRTQRGLILWEFFQSSRVEMRKVVWPTKQETIQTTLTVFIFVLILGIFFWLLDFVLLYITTSITS</sequence>
<dbReference type="PANTHER" id="PTHR33910">
    <property type="entry name" value="PROTEIN TRANSLOCASE SUBUNIT SECE"/>
    <property type="match status" value="1"/>
</dbReference>
<keyword evidence="2" id="KW-0813">Transport</keyword>